<dbReference type="SMART" id="SM00636">
    <property type="entry name" value="Glyco_18"/>
    <property type="match status" value="1"/>
</dbReference>
<dbReference type="EMBL" id="JBHTKL010000001">
    <property type="protein sequence ID" value="MFD1018319.1"/>
    <property type="molecule type" value="Genomic_DNA"/>
</dbReference>
<organism evidence="3 4">
    <name type="scientific">Thalassobacillus hwangdonensis</name>
    <dbReference type="NCBI Taxonomy" id="546108"/>
    <lineage>
        <taxon>Bacteria</taxon>
        <taxon>Bacillati</taxon>
        <taxon>Bacillota</taxon>
        <taxon>Bacilli</taxon>
        <taxon>Bacillales</taxon>
        <taxon>Bacillaceae</taxon>
        <taxon>Thalassobacillus</taxon>
    </lineage>
</organism>
<keyword evidence="4" id="KW-1185">Reference proteome</keyword>
<evidence type="ECO:0000259" key="2">
    <source>
        <dbReference type="PROSITE" id="PS51910"/>
    </source>
</evidence>
<dbReference type="InterPro" id="IPR012854">
    <property type="entry name" value="Cu_amine_oxidase-like_N"/>
</dbReference>
<keyword evidence="1" id="KW-0812">Transmembrane</keyword>
<protein>
    <submittedName>
        <fullName evidence="3">Glycosyl hydrolase family 18 protein</fullName>
    </submittedName>
</protein>
<dbReference type="PANTHER" id="PTHR46066">
    <property type="entry name" value="CHITINASE DOMAIN-CONTAINING PROTEIN 1 FAMILY MEMBER"/>
    <property type="match status" value="1"/>
</dbReference>
<keyword evidence="3" id="KW-0378">Hydrolase</keyword>
<dbReference type="InterPro" id="IPR011583">
    <property type="entry name" value="Chitinase_II/V-like_cat"/>
</dbReference>
<dbReference type="Gene3D" id="3.20.20.80">
    <property type="entry name" value="Glycosidases"/>
    <property type="match status" value="1"/>
</dbReference>
<feature type="transmembrane region" description="Helical" evidence="1">
    <location>
        <begin position="7"/>
        <end position="24"/>
    </location>
</feature>
<proteinExistence type="predicted"/>
<comment type="caution">
    <text evidence="3">The sequence shown here is derived from an EMBL/GenBank/DDBJ whole genome shotgun (WGS) entry which is preliminary data.</text>
</comment>
<dbReference type="SUPFAM" id="SSF51445">
    <property type="entry name" value="(Trans)glycosidases"/>
    <property type="match status" value="1"/>
</dbReference>
<name>A0ABW3KYL5_9BACI</name>
<gene>
    <name evidence="3" type="ORF">ACFQ2J_03815</name>
</gene>
<dbReference type="InterPro" id="IPR029070">
    <property type="entry name" value="Chitinase_insertion_sf"/>
</dbReference>
<dbReference type="PROSITE" id="PS51910">
    <property type="entry name" value="GH18_2"/>
    <property type="match status" value="1"/>
</dbReference>
<keyword evidence="1" id="KW-1133">Transmembrane helix</keyword>
<keyword evidence="1" id="KW-0472">Membrane</keyword>
<dbReference type="Proteomes" id="UP001596990">
    <property type="component" value="Unassembled WGS sequence"/>
</dbReference>
<dbReference type="InterPro" id="IPR036582">
    <property type="entry name" value="Mao_N_sf"/>
</dbReference>
<dbReference type="InterPro" id="IPR017853">
    <property type="entry name" value="GH"/>
</dbReference>
<dbReference type="Gene3D" id="2.30.30.40">
    <property type="entry name" value="SH3 Domains"/>
    <property type="match status" value="1"/>
</dbReference>
<dbReference type="SUPFAM" id="SSF55383">
    <property type="entry name" value="Copper amine oxidase, domain N"/>
    <property type="match status" value="1"/>
</dbReference>
<evidence type="ECO:0000313" key="3">
    <source>
        <dbReference type="EMBL" id="MFD1018319.1"/>
    </source>
</evidence>
<dbReference type="InterPro" id="IPR001223">
    <property type="entry name" value="Glyco_hydro18_cat"/>
</dbReference>
<dbReference type="RefSeq" id="WP_386056727.1">
    <property type="nucleotide sequence ID" value="NZ_JBHTKL010000001.1"/>
</dbReference>
<dbReference type="PANTHER" id="PTHR46066:SF2">
    <property type="entry name" value="CHITINASE DOMAIN-CONTAINING PROTEIN 1"/>
    <property type="match status" value="1"/>
</dbReference>
<dbReference type="GO" id="GO:0016787">
    <property type="term" value="F:hydrolase activity"/>
    <property type="evidence" value="ECO:0007669"/>
    <property type="project" value="UniProtKB-KW"/>
</dbReference>
<evidence type="ECO:0000313" key="4">
    <source>
        <dbReference type="Proteomes" id="UP001596990"/>
    </source>
</evidence>
<evidence type="ECO:0000256" key="1">
    <source>
        <dbReference type="SAM" id="Phobius"/>
    </source>
</evidence>
<dbReference type="Gene3D" id="3.10.50.10">
    <property type="match status" value="1"/>
</dbReference>
<accession>A0ABW3KYL5</accession>
<feature type="domain" description="GH18" evidence="2">
    <location>
        <begin position="243"/>
        <end position="560"/>
    </location>
</feature>
<dbReference type="Pfam" id="PF00704">
    <property type="entry name" value="Glyco_hydro_18"/>
    <property type="match status" value="1"/>
</dbReference>
<dbReference type="Pfam" id="PF07833">
    <property type="entry name" value="Cu_amine_oxidN1"/>
    <property type="match status" value="1"/>
</dbReference>
<sequence>MRRKSFIILIILLTIIIAAGYFIFQPSDEKIKYSTEDEYLTYNNKSHPAAEIIRKGNIPYLRLTDATEILELNGTYDSESDSVIFTTPKSVYQLKVGQDSAFKNGDPLDTDVLPSVKENDRIFIAIDWIVSHFPYEKLEGDTARTTFLYADGYTIQQATFKEGLSVDERRLRSEATLTAPFYETMEESESFYILNDEGRYVKVTTKDGISGYVKASVIELNESTVISTKVKKEKGDFPLPFDKRFIVAWEGIYSREANQNGAQDLTGVDVYAPTWFELTDDAGTVSSLATRDYVKAVKESNAQVWALFSNVFDPERTNKVIGSYEKRAFMIEQLMEYAESFKLDGINIDFENVLPEDGPSFTQFIRELVPYAHEQGLVISVDITFLSSSGEWSGFYERAKLSELADYIMVMAYDEHWANSPVAGSVASLPWVERNLERLLEVIPNDNLILGIPLYARLWTEEKIESGGVSLTSKALTMNEVETFIDTYGLQPVLDEDTGQYYVEYAEEDTSYQLWIENEHSLNQRLNLAKKEDLAGIAVWSSHFAEDEVWPFLDSELQKE</sequence>
<reference evidence="4" key="1">
    <citation type="journal article" date="2019" name="Int. J. Syst. Evol. Microbiol.">
        <title>The Global Catalogue of Microorganisms (GCM) 10K type strain sequencing project: providing services to taxonomists for standard genome sequencing and annotation.</title>
        <authorList>
            <consortium name="The Broad Institute Genomics Platform"/>
            <consortium name="The Broad Institute Genome Sequencing Center for Infectious Disease"/>
            <person name="Wu L."/>
            <person name="Ma J."/>
        </authorList>
    </citation>
    <scope>NUCLEOTIDE SEQUENCE [LARGE SCALE GENOMIC DNA]</scope>
    <source>
        <strain evidence="4">CCUG 56607</strain>
    </source>
</reference>